<feature type="domain" description="ABC transmembrane type-1" evidence="8">
    <location>
        <begin position="94"/>
        <end position="295"/>
    </location>
</feature>
<dbReference type="CDD" id="cd06261">
    <property type="entry name" value="TM_PBP2"/>
    <property type="match status" value="1"/>
</dbReference>
<sequence>MLEFFFTRGLRALATLLLIVTITFVVLRLSGDPAINILGLDASDEAIREFRRSWGLDQSIWVQYVRYLQAVIEGNLGRSMLDGRSAVDAVIERLPATLSIMVPGFVLQLVVGIPAGILSALRRNTWLDRLVMTSSVVCFTMPGFVFALLLVMVFAVTLHWLPSGGAGTLAHLVLPVLTMGFFGAATLARFTRSAVVDVLGQPHIRAATLRGIPRRRIVLLHVVPNAALPVVTIIGLMLGGLVAGAVITESVFSWPGIGRLLVTSVASRDLAVVQTILLMVGTAMVLANFCVDLAYGFLDPRLRHGQGNSANKG</sequence>
<evidence type="ECO:0000256" key="5">
    <source>
        <dbReference type="ARBA" id="ARBA00022989"/>
    </source>
</evidence>
<feature type="transmembrane region" description="Helical" evidence="7">
    <location>
        <begin position="168"/>
        <end position="188"/>
    </location>
</feature>
<name>A0A2P7B2Y6_9HYPH</name>
<dbReference type="PROSITE" id="PS50928">
    <property type="entry name" value="ABC_TM1"/>
    <property type="match status" value="1"/>
</dbReference>
<dbReference type="EMBL" id="PGGM01000015">
    <property type="protein sequence ID" value="PSH60822.1"/>
    <property type="molecule type" value="Genomic_DNA"/>
</dbReference>
<keyword evidence="3" id="KW-1003">Cell membrane</keyword>
<reference evidence="10" key="1">
    <citation type="submission" date="2017-11" db="EMBL/GenBank/DDBJ databases">
        <authorList>
            <person name="Kuznetsova I."/>
            <person name="Sazanova A."/>
            <person name="Chirak E."/>
            <person name="Safronova V."/>
            <person name="Willems A."/>
        </authorList>
    </citation>
    <scope>NUCLEOTIDE SEQUENCE [LARGE SCALE GENOMIC DNA]</scope>
    <source>
        <strain evidence="10">CCBAU 03422</strain>
    </source>
</reference>
<feature type="transmembrane region" description="Helical" evidence="7">
    <location>
        <begin position="100"/>
        <end position="118"/>
    </location>
</feature>
<keyword evidence="2 7" id="KW-0813">Transport</keyword>
<comment type="caution">
    <text evidence="9">The sequence shown here is derived from an EMBL/GenBank/DDBJ whole genome shotgun (WGS) entry which is preliminary data.</text>
</comment>
<evidence type="ECO:0000256" key="1">
    <source>
        <dbReference type="ARBA" id="ARBA00004651"/>
    </source>
</evidence>
<evidence type="ECO:0000256" key="6">
    <source>
        <dbReference type="ARBA" id="ARBA00023136"/>
    </source>
</evidence>
<keyword evidence="10" id="KW-1185">Reference proteome</keyword>
<dbReference type="OrthoDB" id="9807402at2"/>
<proteinExistence type="inferred from homology"/>
<comment type="subcellular location">
    <subcellularLocation>
        <location evidence="1 7">Cell membrane</location>
        <topology evidence="1 7">Multi-pass membrane protein</topology>
    </subcellularLocation>
</comment>
<dbReference type="GO" id="GO:0071916">
    <property type="term" value="F:dipeptide transmembrane transporter activity"/>
    <property type="evidence" value="ECO:0007669"/>
    <property type="project" value="TreeGrafter"/>
</dbReference>
<dbReference type="InterPro" id="IPR035906">
    <property type="entry name" value="MetI-like_sf"/>
</dbReference>
<dbReference type="PANTHER" id="PTHR43163:SF6">
    <property type="entry name" value="DIPEPTIDE TRANSPORT SYSTEM PERMEASE PROTEIN DPPB-RELATED"/>
    <property type="match status" value="1"/>
</dbReference>
<keyword evidence="6 7" id="KW-0472">Membrane</keyword>
<dbReference type="RefSeq" id="WP_106666731.1">
    <property type="nucleotide sequence ID" value="NZ_PGGM01000015.1"/>
</dbReference>
<dbReference type="InterPro" id="IPR045621">
    <property type="entry name" value="BPD_transp_1_N"/>
</dbReference>
<dbReference type="Pfam" id="PF19300">
    <property type="entry name" value="BPD_transp_1_N"/>
    <property type="match status" value="1"/>
</dbReference>
<dbReference type="Pfam" id="PF00528">
    <property type="entry name" value="BPD_transp_1"/>
    <property type="match status" value="1"/>
</dbReference>
<evidence type="ECO:0000259" key="8">
    <source>
        <dbReference type="PROSITE" id="PS50928"/>
    </source>
</evidence>
<dbReference type="PANTHER" id="PTHR43163">
    <property type="entry name" value="DIPEPTIDE TRANSPORT SYSTEM PERMEASE PROTEIN DPPB-RELATED"/>
    <property type="match status" value="1"/>
</dbReference>
<dbReference type="Proteomes" id="UP000241764">
    <property type="component" value="Unassembled WGS sequence"/>
</dbReference>
<protein>
    <submittedName>
        <fullName evidence="9">ABC transporter permease</fullName>
    </submittedName>
</protein>
<evidence type="ECO:0000256" key="4">
    <source>
        <dbReference type="ARBA" id="ARBA00022692"/>
    </source>
</evidence>
<evidence type="ECO:0000256" key="3">
    <source>
        <dbReference type="ARBA" id="ARBA00022475"/>
    </source>
</evidence>
<feature type="transmembrane region" description="Helical" evidence="7">
    <location>
        <begin position="130"/>
        <end position="156"/>
    </location>
</feature>
<dbReference type="SUPFAM" id="SSF161098">
    <property type="entry name" value="MetI-like"/>
    <property type="match status" value="1"/>
</dbReference>
<dbReference type="Gene3D" id="1.10.3720.10">
    <property type="entry name" value="MetI-like"/>
    <property type="match status" value="1"/>
</dbReference>
<keyword evidence="5 7" id="KW-1133">Transmembrane helix</keyword>
<gene>
    <name evidence="9" type="ORF">CU103_24935</name>
</gene>
<evidence type="ECO:0000313" key="10">
    <source>
        <dbReference type="Proteomes" id="UP000241764"/>
    </source>
</evidence>
<dbReference type="GO" id="GO:0005886">
    <property type="term" value="C:plasma membrane"/>
    <property type="evidence" value="ECO:0007669"/>
    <property type="project" value="UniProtKB-SubCell"/>
</dbReference>
<evidence type="ECO:0000313" key="9">
    <source>
        <dbReference type="EMBL" id="PSH60822.1"/>
    </source>
</evidence>
<organism evidence="9 10">
    <name type="scientific">Phyllobacterium sophorae</name>
    <dbReference type="NCBI Taxonomy" id="1520277"/>
    <lineage>
        <taxon>Bacteria</taxon>
        <taxon>Pseudomonadati</taxon>
        <taxon>Pseudomonadota</taxon>
        <taxon>Alphaproteobacteria</taxon>
        <taxon>Hyphomicrobiales</taxon>
        <taxon>Phyllobacteriaceae</taxon>
        <taxon>Phyllobacterium</taxon>
    </lineage>
</organism>
<feature type="transmembrane region" description="Helical" evidence="7">
    <location>
        <begin position="276"/>
        <end position="298"/>
    </location>
</feature>
<feature type="transmembrane region" description="Helical" evidence="7">
    <location>
        <begin position="218"/>
        <end position="247"/>
    </location>
</feature>
<feature type="transmembrane region" description="Helical" evidence="7">
    <location>
        <begin position="12"/>
        <end position="31"/>
    </location>
</feature>
<accession>A0A2P7B2Y6</accession>
<keyword evidence="4 7" id="KW-0812">Transmembrane</keyword>
<comment type="similarity">
    <text evidence="7">Belongs to the binding-protein-dependent transport system permease family.</text>
</comment>
<dbReference type="AlphaFoldDB" id="A0A2P7B2Y6"/>
<evidence type="ECO:0000256" key="2">
    <source>
        <dbReference type="ARBA" id="ARBA00022448"/>
    </source>
</evidence>
<dbReference type="InterPro" id="IPR000515">
    <property type="entry name" value="MetI-like"/>
</dbReference>
<evidence type="ECO:0000256" key="7">
    <source>
        <dbReference type="RuleBase" id="RU363032"/>
    </source>
</evidence>